<evidence type="ECO:0000259" key="3">
    <source>
        <dbReference type="Pfam" id="PF00561"/>
    </source>
</evidence>
<keyword evidence="1 4" id="KW-0378">Hydrolase</keyword>
<dbReference type="EMBL" id="KN881851">
    <property type="protein sequence ID" value="KIY48303.1"/>
    <property type="molecule type" value="Genomic_DNA"/>
</dbReference>
<dbReference type="Pfam" id="PF00561">
    <property type="entry name" value="Abhydrolase_1"/>
    <property type="match status" value="1"/>
</dbReference>
<evidence type="ECO:0000256" key="2">
    <source>
        <dbReference type="ARBA" id="ARBA00038334"/>
    </source>
</evidence>
<evidence type="ECO:0000313" key="4">
    <source>
        <dbReference type="EMBL" id="KIY48303.1"/>
    </source>
</evidence>
<dbReference type="GO" id="GO:0016787">
    <property type="term" value="F:hydrolase activity"/>
    <property type="evidence" value="ECO:0007669"/>
    <property type="project" value="UniProtKB-KW"/>
</dbReference>
<dbReference type="InterPro" id="IPR000073">
    <property type="entry name" value="AB_hydrolase_1"/>
</dbReference>
<dbReference type="AlphaFoldDB" id="A0A0D7ABU8"/>
<sequence length="357" mass="39452">MLFLLSVVSATPGFDPKEFLKQTVTCKAPKKDSRTVVDITSSYVDINSEADVTLLLVHGWPGLWSTWSNQIQDFKEDYRLIVPDLRGFGGSTSPGDIQTSGSMPDLVGDLMCILQHARVDSAICIGHDWGSAVCYEAGRSRPDIFKAVVGAVVPYIPAAGPFVATKDLAAMTPGLAYELFFSEKTSAAVAELNANVRRTIRATLRTVDSPPPKGFLTDPNSFLGGWKGVAQIPPVPFFTSIEEDYYVDQYNRQKFSYTLQFYTDGNRRASWEFAHAQGNHTLTQPVLSIMPNGDPVADWVNVTHILESHKFLPHLTTAVIAGAHWPQLENPVAFNHELRKWLSKTVNLIGQRAKDEL</sequence>
<organism evidence="4 5">
    <name type="scientific">Fistulina hepatica ATCC 64428</name>
    <dbReference type="NCBI Taxonomy" id="1128425"/>
    <lineage>
        <taxon>Eukaryota</taxon>
        <taxon>Fungi</taxon>
        <taxon>Dikarya</taxon>
        <taxon>Basidiomycota</taxon>
        <taxon>Agaricomycotina</taxon>
        <taxon>Agaricomycetes</taxon>
        <taxon>Agaricomycetidae</taxon>
        <taxon>Agaricales</taxon>
        <taxon>Fistulinaceae</taxon>
        <taxon>Fistulina</taxon>
    </lineage>
</organism>
<dbReference type="PANTHER" id="PTHR43329">
    <property type="entry name" value="EPOXIDE HYDROLASE"/>
    <property type="match status" value="1"/>
</dbReference>
<proteinExistence type="inferred from homology"/>
<accession>A0A0D7ABU8</accession>
<dbReference type="SUPFAM" id="SSF53474">
    <property type="entry name" value="alpha/beta-Hydrolases"/>
    <property type="match status" value="1"/>
</dbReference>
<dbReference type="InterPro" id="IPR029058">
    <property type="entry name" value="AB_hydrolase_fold"/>
</dbReference>
<dbReference type="InterPro" id="IPR000639">
    <property type="entry name" value="Epox_hydrolase-like"/>
</dbReference>
<protein>
    <submittedName>
        <fullName evidence="4">Alpha/beta-hydrolase</fullName>
    </submittedName>
</protein>
<name>A0A0D7ABU8_9AGAR</name>
<evidence type="ECO:0000313" key="5">
    <source>
        <dbReference type="Proteomes" id="UP000054144"/>
    </source>
</evidence>
<dbReference type="OrthoDB" id="408373at2759"/>
<evidence type="ECO:0000256" key="1">
    <source>
        <dbReference type="ARBA" id="ARBA00022801"/>
    </source>
</evidence>
<dbReference type="Proteomes" id="UP000054144">
    <property type="component" value="Unassembled WGS sequence"/>
</dbReference>
<comment type="similarity">
    <text evidence="2">Belongs to the AB hydrolase superfamily. Epoxide hydrolase family.</text>
</comment>
<keyword evidence="5" id="KW-1185">Reference proteome</keyword>
<dbReference type="Gene3D" id="3.40.50.1820">
    <property type="entry name" value="alpha/beta hydrolase"/>
    <property type="match status" value="1"/>
</dbReference>
<feature type="domain" description="AB hydrolase-1" evidence="3">
    <location>
        <begin position="53"/>
        <end position="331"/>
    </location>
</feature>
<gene>
    <name evidence="4" type="ORF">FISHEDRAFT_43818</name>
</gene>
<dbReference type="PRINTS" id="PR00412">
    <property type="entry name" value="EPOXHYDRLASE"/>
</dbReference>
<reference evidence="4 5" key="1">
    <citation type="journal article" date="2015" name="Fungal Genet. Biol.">
        <title>Evolution of novel wood decay mechanisms in Agaricales revealed by the genome sequences of Fistulina hepatica and Cylindrobasidium torrendii.</title>
        <authorList>
            <person name="Floudas D."/>
            <person name="Held B.W."/>
            <person name="Riley R."/>
            <person name="Nagy L.G."/>
            <person name="Koehler G."/>
            <person name="Ransdell A.S."/>
            <person name="Younus H."/>
            <person name="Chow J."/>
            <person name="Chiniquy J."/>
            <person name="Lipzen A."/>
            <person name="Tritt A."/>
            <person name="Sun H."/>
            <person name="Haridas S."/>
            <person name="LaButti K."/>
            <person name="Ohm R.A."/>
            <person name="Kues U."/>
            <person name="Blanchette R.A."/>
            <person name="Grigoriev I.V."/>
            <person name="Minto R.E."/>
            <person name="Hibbett D.S."/>
        </authorList>
    </citation>
    <scope>NUCLEOTIDE SEQUENCE [LARGE SCALE GENOMIC DNA]</scope>
    <source>
        <strain evidence="4 5">ATCC 64428</strain>
    </source>
</reference>